<reference evidence="1 2" key="1">
    <citation type="submission" date="2020-04" db="EMBL/GenBank/DDBJ databases">
        <title>Genome sequencing of novel species.</title>
        <authorList>
            <person name="Heo J."/>
            <person name="Kim S.-J."/>
            <person name="Kim J.-S."/>
            <person name="Hong S.-B."/>
            <person name="Kwon S.-W."/>
        </authorList>
    </citation>
    <scope>NUCLEOTIDE SEQUENCE [LARGE SCALE GENOMIC DNA]</scope>
    <source>
        <strain evidence="1 2">GN2-R2</strain>
    </source>
</reference>
<dbReference type="EMBL" id="CP051685">
    <property type="protein sequence ID" value="QJE01845.1"/>
    <property type="molecule type" value="Genomic_DNA"/>
</dbReference>
<dbReference type="InterPro" id="IPR016181">
    <property type="entry name" value="Acyl_CoA_acyltransferase"/>
</dbReference>
<gene>
    <name evidence="1" type="ORF">HH212_18965</name>
</gene>
<name>A0A7Z2VZ99_9BURK</name>
<dbReference type="AlphaFoldDB" id="A0A7Z2VZ99"/>
<dbReference type="Proteomes" id="UP000502415">
    <property type="component" value="Chromosome"/>
</dbReference>
<dbReference type="RefSeq" id="WP_170203932.1">
    <property type="nucleotide sequence ID" value="NZ_CP051685.1"/>
</dbReference>
<evidence type="ECO:0000313" key="1">
    <source>
        <dbReference type="EMBL" id="QJE01845.1"/>
    </source>
</evidence>
<organism evidence="1 2">
    <name type="scientific">Massilia forsythiae</name>
    <dbReference type="NCBI Taxonomy" id="2728020"/>
    <lineage>
        <taxon>Bacteria</taxon>
        <taxon>Pseudomonadati</taxon>
        <taxon>Pseudomonadota</taxon>
        <taxon>Betaproteobacteria</taxon>
        <taxon>Burkholderiales</taxon>
        <taxon>Oxalobacteraceae</taxon>
        <taxon>Telluria group</taxon>
        <taxon>Massilia</taxon>
    </lineage>
</organism>
<dbReference type="KEGG" id="mfy:HH212_18965"/>
<evidence type="ECO:0000313" key="2">
    <source>
        <dbReference type="Proteomes" id="UP000502415"/>
    </source>
</evidence>
<dbReference type="SUPFAM" id="SSF55729">
    <property type="entry name" value="Acyl-CoA N-acyltransferases (Nat)"/>
    <property type="match status" value="1"/>
</dbReference>
<proteinExistence type="predicted"/>
<sequence>MDMPELFSTLAERARLLLQLARLPVARLRFDQRLNPEGIRRTHALFTRPHARYKVFGNKTMGIALVDLRAFEGQAAAYLASVRRSGHAGPQSKKAAARGYSVRRFDRNEHADAIHAIHTSCEERQGRPMDSQYLVKRDDFDTPSHFECHGVFDAEGRLAGYCTMGRYGNFVATDQLIGYKNQDGIMYLLLSTIICGLIEEGAVDYFMYDTFLGARPGLRDFKRRVGFRPYRARYTLAGADAAAPA</sequence>
<accession>A0A7Z2VZ99</accession>
<protein>
    <submittedName>
        <fullName evidence="1">Uncharacterized protein</fullName>
    </submittedName>
</protein>
<keyword evidence="2" id="KW-1185">Reference proteome</keyword>